<dbReference type="AlphaFoldDB" id="A0A2W5U3C7"/>
<proteinExistence type="predicted"/>
<dbReference type="Proteomes" id="UP000248975">
    <property type="component" value="Unassembled WGS sequence"/>
</dbReference>
<protein>
    <recommendedName>
        <fullName evidence="3">Acyloxyacyl hydrolase</fullName>
    </recommendedName>
</protein>
<name>A0A2W5U3C7_CERSP</name>
<evidence type="ECO:0000313" key="2">
    <source>
        <dbReference type="Proteomes" id="UP000248975"/>
    </source>
</evidence>
<reference evidence="1 2" key="1">
    <citation type="submission" date="2017-08" db="EMBL/GenBank/DDBJ databases">
        <title>Infants hospitalized years apart are colonized by the same room-sourced microbial strains.</title>
        <authorList>
            <person name="Brooks B."/>
            <person name="Olm M.R."/>
            <person name="Firek B.A."/>
            <person name="Baker R."/>
            <person name="Thomas B.C."/>
            <person name="Morowitz M.J."/>
            <person name="Banfield J.F."/>
        </authorList>
    </citation>
    <scope>NUCLEOTIDE SEQUENCE [LARGE SCALE GENOMIC DNA]</scope>
    <source>
        <strain evidence="1">S2_003_000_R2_11</strain>
    </source>
</reference>
<gene>
    <name evidence="1" type="ORF">DI533_11990</name>
</gene>
<evidence type="ECO:0008006" key="3">
    <source>
        <dbReference type="Google" id="ProtNLM"/>
    </source>
</evidence>
<organism evidence="1 2">
    <name type="scientific">Cereibacter sphaeroides</name>
    <name type="common">Rhodobacter sphaeroides</name>
    <dbReference type="NCBI Taxonomy" id="1063"/>
    <lineage>
        <taxon>Bacteria</taxon>
        <taxon>Pseudomonadati</taxon>
        <taxon>Pseudomonadota</taxon>
        <taxon>Alphaproteobacteria</taxon>
        <taxon>Rhodobacterales</taxon>
        <taxon>Paracoccaceae</taxon>
        <taxon>Cereibacter</taxon>
    </lineage>
</organism>
<dbReference type="EMBL" id="QFQS01000002">
    <property type="protein sequence ID" value="PZQ97863.1"/>
    <property type="molecule type" value="Genomic_DNA"/>
</dbReference>
<accession>A0A2W5U3C7</accession>
<evidence type="ECO:0000313" key="1">
    <source>
        <dbReference type="EMBL" id="PZQ97863.1"/>
    </source>
</evidence>
<comment type="caution">
    <text evidence="1">The sequence shown here is derived from an EMBL/GenBank/DDBJ whole genome shotgun (WGS) entry which is preliminary data.</text>
</comment>
<sequence>MTNNGWQEVAFQPQDVELMNSWIIGAGVNIPLGDTIPFAYGSLTFLFEPELTGHWGSQDLFELDLPVTARYQFPKRILGLNTFAFGIGPSYATEPPPVEQQRGKGGSENTLIYWKIEIGHDLTTLPGASVFARLHHRSSGFGLMGESGSMNAVVVGFRQAF</sequence>